<dbReference type="EMBL" id="JBHSGP010000014">
    <property type="protein sequence ID" value="MFC4722575.1"/>
    <property type="molecule type" value="Genomic_DNA"/>
</dbReference>
<comment type="caution">
    <text evidence="5">The sequence shown here is derived from an EMBL/GenBank/DDBJ whole genome shotgun (WGS) entry which is preliminary data.</text>
</comment>
<accession>A0ABV9N481</accession>
<dbReference type="CDD" id="cd02208">
    <property type="entry name" value="cupin_RmlC-like"/>
    <property type="match status" value="1"/>
</dbReference>
<protein>
    <submittedName>
        <fullName evidence="5">Helix-turn-helix domain-containing protein</fullName>
    </submittedName>
</protein>
<dbReference type="InterPro" id="IPR011051">
    <property type="entry name" value="RmlC_Cupin_sf"/>
</dbReference>
<dbReference type="InterPro" id="IPR013096">
    <property type="entry name" value="Cupin_2"/>
</dbReference>
<dbReference type="InterPro" id="IPR018060">
    <property type="entry name" value="HTH_AraC"/>
</dbReference>
<dbReference type="Gene3D" id="1.10.10.60">
    <property type="entry name" value="Homeodomain-like"/>
    <property type="match status" value="2"/>
</dbReference>
<proteinExistence type="predicted"/>
<sequence length="250" mass="29374">MECATICYSRSHFFPMHLHPDLITFSYILGGSARLILKNTSITLKENDFVIIPPYVAHQTQINDFFYYKVIRVPKSYSFIEESDDYSRVMVIPNGMVYKSHFDTWFDAVQQDPIDLLDSNGSPIEVPKIFKKFLRNSPSNSNRWQELLKTTIIHFETNYNRPILVEELSDLTHLSDSHLQRLFKNKVGISPMRYLLNLRIEKAKAYIKTKDSFTDIAYDTGFYDQSHFNKYFKINVGMTPKHYSRLIKND</sequence>
<dbReference type="SUPFAM" id="SSF46689">
    <property type="entry name" value="Homeodomain-like"/>
    <property type="match status" value="2"/>
</dbReference>
<keyword evidence="1" id="KW-0805">Transcription regulation</keyword>
<dbReference type="Gene3D" id="2.60.120.10">
    <property type="entry name" value="Jelly Rolls"/>
    <property type="match status" value="1"/>
</dbReference>
<dbReference type="PANTHER" id="PTHR43280:SF2">
    <property type="entry name" value="HTH-TYPE TRANSCRIPTIONAL REGULATOR EXSA"/>
    <property type="match status" value="1"/>
</dbReference>
<dbReference type="Pfam" id="PF07883">
    <property type="entry name" value="Cupin_2"/>
    <property type="match status" value="1"/>
</dbReference>
<evidence type="ECO:0000256" key="3">
    <source>
        <dbReference type="ARBA" id="ARBA00023163"/>
    </source>
</evidence>
<organism evidence="5 6">
    <name type="scientific">Geojedonia litorea</name>
    <dbReference type="NCBI Taxonomy" id="1268269"/>
    <lineage>
        <taxon>Bacteria</taxon>
        <taxon>Pseudomonadati</taxon>
        <taxon>Bacteroidota</taxon>
        <taxon>Flavobacteriia</taxon>
        <taxon>Flavobacteriales</taxon>
        <taxon>Flavobacteriaceae</taxon>
        <taxon>Geojedonia</taxon>
    </lineage>
</organism>
<gene>
    <name evidence="5" type="ORF">ACFO5O_09600</name>
</gene>
<dbReference type="Proteomes" id="UP001595953">
    <property type="component" value="Unassembled WGS sequence"/>
</dbReference>
<keyword evidence="3" id="KW-0804">Transcription</keyword>
<evidence type="ECO:0000256" key="1">
    <source>
        <dbReference type="ARBA" id="ARBA00023015"/>
    </source>
</evidence>
<evidence type="ECO:0000259" key="4">
    <source>
        <dbReference type="PROSITE" id="PS01124"/>
    </source>
</evidence>
<dbReference type="InterPro" id="IPR014710">
    <property type="entry name" value="RmlC-like_jellyroll"/>
</dbReference>
<evidence type="ECO:0000256" key="2">
    <source>
        <dbReference type="ARBA" id="ARBA00023125"/>
    </source>
</evidence>
<dbReference type="SMART" id="SM00342">
    <property type="entry name" value="HTH_ARAC"/>
    <property type="match status" value="1"/>
</dbReference>
<dbReference type="Pfam" id="PF12833">
    <property type="entry name" value="HTH_18"/>
    <property type="match status" value="1"/>
</dbReference>
<evidence type="ECO:0000313" key="5">
    <source>
        <dbReference type="EMBL" id="MFC4722575.1"/>
    </source>
</evidence>
<feature type="domain" description="HTH araC/xylS-type" evidence="4">
    <location>
        <begin position="149"/>
        <end position="246"/>
    </location>
</feature>
<dbReference type="RefSeq" id="WP_387963201.1">
    <property type="nucleotide sequence ID" value="NZ_JBHSGP010000014.1"/>
</dbReference>
<evidence type="ECO:0000313" key="6">
    <source>
        <dbReference type="Proteomes" id="UP001595953"/>
    </source>
</evidence>
<dbReference type="PROSITE" id="PS01124">
    <property type="entry name" value="HTH_ARAC_FAMILY_2"/>
    <property type="match status" value="1"/>
</dbReference>
<name>A0ABV9N481_9FLAO</name>
<dbReference type="SUPFAM" id="SSF51182">
    <property type="entry name" value="RmlC-like cupins"/>
    <property type="match status" value="1"/>
</dbReference>
<dbReference type="InterPro" id="IPR009057">
    <property type="entry name" value="Homeodomain-like_sf"/>
</dbReference>
<keyword evidence="6" id="KW-1185">Reference proteome</keyword>
<dbReference type="PANTHER" id="PTHR43280">
    <property type="entry name" value="ARAC-FAMILY TRANSCRIPTIONAL REGULATOR"/>
    <property type="match status" value="1"/>
</dbReference>
<reference evidence="6" key="1">
    <citation type="journal article" date="2019" name="Int. J. Syst. Evol. Microbiol.">
        <title>The Global Catalogue of Microorganisms (GCM) 10K type strain sequencing project: providing services to taxonomists for standard genome sequencing and annotation.</title>
        <authorList>
            <consortium name="The Broad Institute Genomics Platform"/>
            <consortium name="The Broad Institute Genome Sequencing Center for Infectious Disease"/>
            <person name="Wu L."/>
            <person name="Ma J."/>
        </authorList>
    </citation>
    <scope>NUCLEOTIDE SEQUENCE [LARGE SCALE GENOMIC DNA]</scope>
    <source>
        <strain evidence="6">CCUG 63682</strain>
    </source>
</reference>
<keyword evidence="2" id="KW-0238">DNA-binding</keyword>